<dbReference type="SUPFAM" id="SSF55347">
    <property type="entry name" value="Glyceraldehyde-3-phosphate dehydrogenase-like, C-terminal domain"/>
    <property type="match status" value="1"/>
</dbReference>
<dbReference type="Pfam" id="PF01408">
    <property type="entry name" value="GFO_IDH_MocA"/>
    <property type="match status" value="1"/>
</dbReference>
<feature type="domain" description="GFO/IDH/MocA-like oxidoreductase" evidence="2">
    <location>
        <begin position="131"/>
        <end position="255"/>
    </location>
</feature>
<reference evidence="3 4" key="1">
    <citation type="submission" date="2016-10" db="EMBL/GenBank/DDBJ databases">
        <authorList>
            <person name="de Groot N.N."/>
        </authorList>
    </citation>
    <scope>NUCLEOTIDE SEQUENCE [LARGE SCALE GENOMIC DNA]</scope>
    <source>
        <strain evidence="3 4">RK1</strain>
    </source>
</reference>
<dbReference type="Gene3D" id="3.30.360.10">
    <property type="entry name" value="Dihydrodipicolinate Reductase, domain 2"/>
    <property type="match status" value="1"/>
</dbReference>
<protein>
    <submittedName>
        <fullName evidence="3">Predicted dehydrogenase</fullName>
    </submittedName>
</protein>
<dbReference type="AlphaFoldDB" id="A0A1I3GS55"/>
<evidence type="ECO:0000259" key="2">
    <source>
        <dbReference type="Pfam" id="PF22725"/>
    </source>
</evidence>
<dbReference type="GO" id="GO:0000166">
    <property type="term" value="F:nucleotide binding"/>
    <property type="evidence" value="ECO:0007669"/>
    <property type="project" value="InterPro"/>
</dbReference>
<dbReference type="InterPro" id="IPR036291">
    <property type="entry name" value="NAD(P)-bd_dom_sf"/>
</dbReference>
<gene>
    <name evidence="3" type="ORF">SAMN05444682_10390</name>
</gene>
<dbReference type="Proteomes" id="UP000198670">
    <property type="component" value="Unassembled WGS sequence"/>
</dbReference>
<proteinExistence type="predicted"/>
<dbReference type="PANTHER" id="PTHR43708">
    <property type="entry name" value="CONSERVED EXPRESSED OXIDOREDUCTASE (EUROFUNG)"/>
    <property type="match status" value="1"/>
</dbReference>
<dbReference type="SUPFAM" id="SSF51735">
    <property type="entry name" value="NAD(P)-binding Rossmann-fold domains"/>
    <property type="match status" value="1"/>
</dbReference>
<dbReference type="InterPro" id="IPR055170">
    <property type="entry name" value="GFO_IDH_MocA-like_dom"/>
</dbReference>
<dbReference type="EMBL" id="FOQO01000003">
    <property type="protein sequence ID" value="SFI26375.1"/>
    <property type="molecule type" value="Genomic_DNA"/>
</dbReference>
<name>A0A1I3GS55_9SPHI</name>
<evidence type="ECO:0000313" key="4">
    <source>
        <dbReference type="Proteomes" id="UP000198670"/>
    </source>
</evidence>
<accession>A0A1I3GS55</accession>
<evidence type="ECO:0000313" key="3">
    <source>
        <dbReference type="EMBL" id="SFI26375.1"/>
    </source>
</evidence>
<dbReference type="OrthoDB" id="9795543at2"/>
<dbReference type="InterPro" id="IPR051317">
    <property type="entry name" value="Gfo/Idh/MocA_oxidoreduct"/>
</dbReference>
<dbReference type="PANTHER" id="PTHR43708:SF8">
    <property type="entry name" value="OXIDOREDUCTASE"/>
    <property type="match status" value="1"/>
</dbReference>
<dbReference type="Pfam" id="PF22725">
    <property type="entry name" value="GFO_IDH_MocA_C3"/>
    <property type="match status" value="1"/>
</dbReference>
<dbReference type="InterPro" id="IPR000683">
    <property type="entry name" value="Gfo/Idh/MocA-like_OxRdtase_N"/>
</dbReference>
<sequence>MEIKWGIIGAGDVTEVKSGPAFRKIEHSDLVAVMRRDAAKAKDYAERHGVSKWYSDAQQLIDDPDVNAIYIATPPDSHLFYASAALRAGKPVYLEKPMTLNGAEANELVKLQQAYQGKLTVAHYRRVQPYFKKVKELIDFHIGVPRVASLRYYQQPLSVEAMQSPRMQWRLNPEQSGGGLFHDLAPHQIDLMYYFFGNIAFSKGIAHNQAGLYAAVDVVSGEILFENNVLFNGQWAFNVAEDLDVCEIVGSEGRISFSVFGNRPIELASKLGIQHFPFESLAHVQQPLISAAVAYFRGEAPNPCSVREGSEVMKVMDSFVTPTLGLPSGFPREGRQ</sequence>
<feature type="domain" description="Gfo/Idh/MocA-like oxidoreductase N-terminal" evidence="1">
    <location>
        <begin position="3"/>
        <end position="123"/>
    </location>
</feature>
<dbReference type="RefSeq" id="WP_090625900.1">
    <property type="nucleotide sequence ID" value="NZ_FOQO01000003.1"/>
</dbReference>
<dbReference type="STRING" id="1477437.SAMN05444682_10390"/>
<keyword evidence="4" id="KW-1185">Reference proteome</keyword>
<organism evidence="3 4">
    <name type="scientific">Parapedobacter indicus</name>
    <dbReference type="NCBI Taxonomy" id="1477437"/>
    <lineage>
        <taxon>Bacteria</taxon>
        <taxon>Pseudomonadati</taxon>
        <taxon>Bacteroidota</taxon>
        <taxon>Sphingobacteriia</taxon>
        <taxon>Sphingobacteriales</taxon>
        <taxon>Sphingobacteriaceae</taxon>
        <taxon>Parapedobacter</taxon>
    </lineage>
</organism>
<evidence type="ECO:0000259" key="1">
    <source>
        <dbReference type="Pfam" id="PF01408"/>
    </source>
</evidence>
<dbReference type="Gene3D" id="3.40.50.720">
    <property type="entry name" value="NAD(P)-binding Rossmann-like Domain"/>
    <property type="match status" value="1"/>
</dbReference>